<reference evidence="2" key="1">
    <citation type="journal article" date="2019" name="Int. J. Syst. Evol. Microbiol.">
        <title>The Global Catalogue of Microorganisms (GCM) 10K type strain sequencing project: providing services to taxonomists for standard genome sequencing and annotation.</title>
        <authorList>
            <consortium name="The Broad Institute Genomics Platform"/>
            <consortium name="The Broad Institute Genome Sequencing Center for Infectious Disease"/>
            <person name="Wu L."/>
            <person name="Ma J."/>
        </authorList>
    </citation>
    <scope>NUCLEOTIDE SEQUENCE [LARGE SCALE GENOMIC DNA]</scope>
    <source>
        <strain evidence="2">JCM 31486</strain>
    </source>
</reference>
<dbReference type="EMBL" id="JBHTIS010003240">
    <property type="protein sequence ID" value="MFD1050982.1"/>
    <property type="molecule type" value="Genomic_DNA"/>
</dbReference>
<organism evidence="1 2">
    <name type="scientific">Kibdelosporangium lantanae</name>
    <dbReference type="NCBI Taxonomy" id="1497396"/>
    <lineage>
        <taxon>Bacteria</taxon>
        <taxon>Bacillati</taxon>
        <taxon>Actinomycetota</taxon>
        <taxon>Actinomycetes</taxon>
        <taxon>Pseudonocardiales</taxon>
        <taxon>Pseudonocardiaceae</taxon>
        <taxon>Kibdelosporangium</taxon>
    </lineage>
</organism>
<keyword evidence="2" id="KW-1185">Reference proteome</keyword>
<protein>
    <submittedName>
        <fullName evidence="1">Uncharacterized protein</fullName>
    </submittedName>
</protein>
<sequence>MNKKSPVRLLVVDDEPHIADLVATVARYEGWVMRSTGQARFIRQGVLDSVYRPDGDMVLNETVDFTKRTVRTFRGHPLQGQNAVDAVTGMISFKDWYDDKNVTVDLLKDGLVRLRMRDGVLSSPGASLLLDARSYRPTRLVRGNVTVRFDWQPPTSHARESLTHQVPP</sequence>
<gene>
    <name evidence="1" type="ORF">ACFQ1S_38370</name>
</gene>
<accession>A0ABW3MLA5</accession>
<feature type="non-terminal residue" evidence="1">
    <location>
        <position position="168"/>
    </location>
</feature>
<dbReference type="Proteomes" id="UP001597045">
    <property type="component" value="Unassembled WGS sequence"/>
</dbReference>
<comment type="caution">
    <text evidence="1">The sequence shown here is derived from an EMBL/GenBank/DDBJ whole genome shotgun (WGS) entry which is preliminary data.</text>
</comment>
<evidence type="ECO:0000313" key="2">
    <source>
        <dbReference type="Proteomes" id="UP001597045"/>
    </source>
</evidence>
<evidence type="ECO:0000313" key="1">
    <source>
        <dbReference type="EMBL" id="MFD1050982.1"/>
    </source>
</evidence>
<proteinExistence type="predicted"/>
<name>A0ABW3MLA5_9PSEU</name>